<proteinExistence type="predicted"/>
<sequence length="102" mass="11952">MLLKASECKLKLGMEFFLYDIKLERSALVSWPTCLMYSIGERILPRYRVLQVLKCNALLNKEPSLLNALKFSEEKFLEKFISRFRDDEEELLVAYKGNPLDS</sequence>
<evidence type="ECO:0000313" key="1">
    <source>
        <dbReference type="EMBL" id="KAI8536123.1"/>
    </source>
</evidence>
<protein>
    <submittedName>
        <fullName evidence="1">Uncharacterized protein</fullName>
    </submittedName>
</protein>
<dbReference type="Proteomes" id="UP001062846">
    <property type="component" value="Chromosome 10"/>
</dbReference>
<dbReference type="EMBL" id="CM046397">
    <property type="protein sequence ID" value="KAI8536123.1"/>
    <property type="molecule type" value="Genomic_DNA"/>
</dbReference>
<comment type="caution">
    <text evidence="1">The sequence shown here is derived from an EMBL/GenBank/DDBJ whole genome shotgun (WGS) entry which is preliminary data.</text>
</comment>
<keyword evidence="2" id="KW-1185">Reference proteome</keyword>
<accession>A0ACC0M6T3</accession>
<reference evidence="1" key="1">
    <citation type="submission" date="2022-02" db="EMBL/GenBank/DDBJ databases">
        <title>Plant Genome Project.</title>
        <authorList>
            <person name="Zhang R.-G."/>
        </authorList>
    </citation>
    <scope>NUCLEOTIDE SEQUENCE</scope>
    <source>
        <strain evidence="1">AT1</strain>
    </source>
</reference>
<evidence type="ECO:0000313" key="2">
    <source>
        <dbReference type="Proteomes" id="UP001062846"/>
    </source>
</evidence>
<gene>
    <name evidence="1" type="ORF">RHMOL_Rhmol10G0231900</name>
</gene>
<name>A0ACC0M6T3_RHOML</name>
<organism evidence="1 2">
    <name type="scientific">Rhododendron molle</name>
    <name type="common">Chinese azalea</name>
    <name type="synonym">Azalea mollis</name>
    <dbReference type="NCBI Taxonomy" id="49168"/>
    <lineage>
        <taxon>Eukaryota</taxon>
        <taxon>Viridiplantae</taxon>
        <taxon>Streptophyta</taxon>
        <taxon>Embryophyta</taxon>
        <taxon>Tracheophyta</taxon>
        <taxon>Spermatophyta</taxon>
        <taxon>Magnoliopsida</taxon>
        <taxon>eudicotyledons</taxon>
        <taxon>Gunneridae</taxon>
        <taxon>Pentapetalae</taxon>
        <taxon>asterids</taxon>
        <taxon>Ericales</taxon>
        <taxon>Ericaceae</taxon>
        <taxon>Ericoideae</taxon>
        <taxon>Rhodoreae</taxon>
        <taxon>Rhododendron</taxon>
    </lineage>
</organism>